<evidence type="ECO:0000313" key="2">
    <source>
        <dbReference type="Proteomes" id="UP001279522"/>
    </source>
</evidence>
<sequence>MCHVLLHDPKFLALLLRIDHDLAARTRADGCPCGGALHRADYPRKPRGCPVEVRADHSSRLSFCCSVCRRRATSMSVRFLGRRVYLALAVVLVSARPAGPTPAAARLGQTLGADRRTLARWRHWWQEHFPKTPLWRATCARFLPPVPEEQLPNELITRFAGPTHEALMRLLLWLSPITVGRDRPAAIELHEGA</sequence>
<dbReference type="EMBL" id="ABOSXX010000002">
    <property type="protein sequence ID" value="ELV3678257.1"/>
    <property type="molecule type" value="Genomic_DNA"/>
</dbReference>
<comment type="caution">
    <text evidence="1">The sequence shown here is derived from an EMBL/GenBank/DDBJ whole genome shotgun (WGS) entry which is preliminary data.</text>
</comment>
<dbReference type="Proteomes" id="UP001279522">
    <property type="component" value="Unassembled WGS sequence"/>
</dbReference>
<proteinExistence type="predicted"/>
<name>A0AAN4A5E9_CITFR</name>
<accession>A0AAN4A5E9</accession>
<gene>
    <name evidence="1" type="ORF">SGX49_000641</name>
</gene>
<dbReference type="AlphaFoldDB" id="A0AAN4A5E9"/>
<evidence type="ECO:0000313" key="1">
    <source>
        <dbReference type="EMBL" id="ELV3678257.1"/>
    </source>
</evidence>
<protein>
    <submittedName>
        <fullName evidence="1">Uncharacterized protein</fullName>
    </submittedName>
</protein>
<organism evidence="1 2">
    <name type="scientific">Citrobacter freundii</name>
    <dbReference type="NCBI Taxonomy" id="546"/>
    <lineage>
        <taxon>Bacteria</taxon>
        <taxon>Pseudomonadati</taxon>
        <taxon>Pseudomonadota</taxon>
        <taxon>Gammaproteobacteria</taxon>
        <taxon>Enterobacterales</taxon>
        <taxon>Enterobacteriaceae</taxon>
        <taxon>Citrobacter</taxon>
        <taxon>Citrobacter freundii complex</taxon>
    </lineage>
</organism>
<reference evidence="1" key="1">
    <citation type="submission" date="2023-05" db="EMBL/GenBank/DDBJ databases">
        <authorList>
            <consortium name="Clinical and Environmental Microbiology Branch: Whole genome sequencing antimicrobial resistance pathogens in the healthcare setting"/>
        </authorList>
    </citation>
    <scope>NUCLEOTIDE SEQUENCE</scope>
    <source>
        <strain evidence="1">2023GN-00287</strain>
    </source>
</reference>